<evidence type="ECO:0000313" key="1">
    <source>
        <dbReference type="EMBL" id="GJT30711.1"/>
    </source>
</evidence>
<organism evidence="1 2">
    <name type="scientific">Tanacetum coccineum</name>
    <dbReference type="NCBI Taxonomy" id="301880"/>
    <lineage>
        <taxon>Eukaryota</taxon>
        <taxon>Viridiplantae</taxon>
        <taxon>Streptophyta</taxon>
        <taxon>Embryophyta</taxon>
        <taxon>Tracheophyta</taxon>
        <taxon>Spermatophyta</taxon>
        <taxon>Magnoliopsida</taxon>
        <taxon>eudicotyledons</taxon>
        <taxon>Gunneridae</taxon>
        <taxon>Pentapetalae</taxon>
        <taxon>asterids</taxon>
        <taxon>campanulids</taxon>
        <taxon>Asterales</taxon>
        <taxon>Asteraceae</taxon>
        <taxon>Asteroideae</taxon>
        <taxon>Anthemideae</taxon>
        <taxon>Anthemidinae</taxon>
        <taxon>Tanacetum</taxon>
    </lineage>
</organism>
<dbReference type="Proteomes" id="UP001151760">
    <property type="component" value="Unassembled WGS sequence"/>
</dbReference>
<reference evidence="1" key="1">
    <citation type="journal article" date="2022" name="Int. J. Mol. Sci.">
        <title>Draft Genome of Tanacetum Coccineum: Genomic Comparison of Closely Related Tanacetum-Family Plants.</title>
        <authorList>
            <person name="Yamashiro T."/>
            <person name="Shiraishi A."/>
            <person name="Nakayama K."/>
            <person name="Satake H."/>
        </authorList>
    </citation>
    <scope>NUCLEOTIDE SEQUENCE</scope>
</reference>
<proteinExistence type="predicted"/>
<accession>A0ABQ5CUH4</accession>
<dbReference type="EMBL" id="BQNB010014647">
    <property type="protein sequence ID" value="GJT30711.1"/>
    <property type="molecule type" value="Genomic_DNA"/>
</dbReference>
<comment type="caution">
    <text evidence="1">The sequence shown here is derived from an EMBL/GenBank/DDBJ whole genome shotgun (WGS) entry which is preliminary data.</text>
</comment>
<reference evidence="1" key="2">
    <citation type="submission" date="2022-01" db="EMBL/GenBank/DDBJ databases">
        <authorList>
            <person name="Yamashiro T."/>
            <person name="Shiraishi A."/>
            <person name="Satake H."/>
            <person name="Nakayama K."/>
        </authorList>
    </citation>
    <scope>NUCLEOTIDE SEQUENCE</scope>
</reference>
<protein>
    <submittedName>
        <fullName evidence="1">Uncharacterized protein</fullName>
    </submittedName>
</protein>
<sequence>MEGMDNAGEISLWDMVYDSVKMVMDYILNVGPKCLTLFCVTLNERGRFSGEAEKKLEEVASVYGCERSGLIAIDNLKITLSSVGSARTKSTLFR</sequence>
<evidence type="ECO:0000313" key="2">
    <source>
        <dbReference type="Proteomes" id="UP001151760"/>
    </source>
</evidence>
<keyword evidence="2" id="KW-1185">Reference proteome</keyword>
<name>A0ABQ5CUH4_9ASTR</name>
<gene>
    <name evidence="1" type="ORF">Tco_0910986</name>
</gene>